<dbReference type="Gene3D" id="3.30.110.20">
    <property type="entry name" value="Alba-like domain"/>
    <property type="match status" value="1"/>
</dbReference>
<dbReference type="STRING" id="48709.A0A1D2N7L6"/>
<evidence type="ECO:0000256" key="1">
    <source>
        <dbReference type="ARBA" id="ARBA00004604"/>
    </source>
</evidence>
<gene>
    <name evidence="5" type="ORF">Ocin01_05427</name>
</gene>
<evidence type="ECO:0000256" key="2">
    <source>
        <dbReference type="ARBA" id="ARBA00022694"/>
    </source>
</evidence>
<evidence type="ECO:0000256" key="3">
    <source>
        <dbReference type="ARBA" id="ARBA00023242"/>
    </source>
</evidence>
<dbReference type="InterPro" id="IPR014612">
    <property type="entry name" value="Pop7/Rpp20"/>
</dbReference>
<reference evidence="5 6" key="1">
    <citation type="journal article" date="2016" name="Genome Biol. Evol.">
        <title>Gene Family Evolution Reflects Adaptation to Soil Environmental Stressors in the Genome of the Collembolan Orchesella cincta.</title>
        <authorList>
            <person name="Faddeeva-Vakhrusheva A."/>
            <person name="Derks M.F."/>
            <person name="Anvar S.Y."/>
            <person name="Agamennone V."/>
            <person name="Suring W."/>
            <person name="Smit S."/>
            <person name="van Straalen N.M."/>
            <person name="Roelofs D."/>
        </authorList>
    </citation>
    <scope>NUCLEOTIDE SEQUENCE [LARGE SCALE GENOMIC DNA]</scope>
    <source>
        <tissue evidence="5">Mixed pool</tissue>
    </source>
</reference>
<sequence>MKVIMADDKSPPEVLEGARTASPIIKKQEYDNISETNTSTASSPRRVQNRERRGGQHKDRSSGTGVEGHQKRGGGGGSTEKEGKRVAPSSASVAEHQQLMGLEPVVNRRKRVDTNTQAPPKELIDIKQNDVFVSEKSHFVGQLSKCKKLFDKGHSEIFLHGLGKAIPRAINIAFELKKFYHNSVDYTVNTSTVEVYDDIICVDDTEQPPVQRSRNVSSVNIRIYRSVRIP</sequence>
<dbReference type="AlphaFoldDB" id="A0A1D2N7L6"/>
<dbReference type="GO" id="GO:0003676">
    <property type="term" value="F:nucleic acid binding"/>
    <property type="evidence" value="ECO:0007669"/>
    <property type="project" value="InterPro"/>
</dbReference>
<dbReference type="Proteomes" id="UP000094527">
    <property type="component" value="Unassembled WGS sequence"/>
</dbReference>
<keyword evidence="2" id="KW-0819">tRNA processing</keyword>
<dbReference type="PANTHER" id="PTHR15314:SF1">
    <property type="entry name" value="RIBONUCLEASE P PROTEIN SUBUNIT P20"/>
    <property type="match status" value="1"/>
</dbReference>
<dbReference type="OrthoDB" id="416729at2759"/>
<evidence type="ECO:0000313" key="6">
    <source>
        <dbReference type="Proteomes" id="UP000094527"/>
    </source>
</evidence>
<evidence type="ECO:0000256" key="4">
    <source>
        <dbReference type="SAM" id="MobiDB-lite"/>
    </source>
</evidence>
<dbReference type="Pfam" id="PF12328">
    <property type="entry name" value="Rpp20"/>
    <property type="match status" value="1"/>
</dbReference>
<dbReference type="GO" id="GO:0001682">
    <property type="term" value="P:tRNA 5'-leader removal"/>
    <property type="evidence" value="ECO:0007669"/>
    <property type="project" value="InterPro"/>
</dbReference>
<dbReference type="InterPro" id="IPR036882">
    <property type="entry name" value="Alba-like_dom_sf"/>
</dbReference>
<keyword evidence="6" id="KW-1185">Reference proteome</keyword>
<feature type="region of interest" description="Disordered" evidence="4">
    <location>
        <begin position="1"/>
        <end position="118"/>
    </location>
</feature>
<name>A0A1D2N7L6_ORCCI</name>
<feature type="compositionally biased region" description="Polar residues" evidence="4">
    <location>
        <begin position="31"/>
        <end position="46"/>
    </location>
</feature>
<comment type="subcellular location">
    <subcellularLocation>
        <location evidence="1">Nucleus</location>
        <location evidence="1">Nucleolus</location>
    </subcellularLocation>
</comment>
<dbReference type="SUPFAM" id="SSF82704">
    <property type="entry name" value="AlbA-like"/>
    <property type="match status" value="1"/>
</dbReference>
<feature type="compositionally biased region" description="Basic and acidic residues" evidence="4">
    <location>
        <begin position="1"/>
        <end position="11"/>
    </location>
</feature>
<proteinExistence type="predicted"/>
<dbReference type="GO" id="GO:0000172">
    <property type="term" value="C:ribonuclease MRP complex"/>
    <property type="evidence" value="ECO:0007669"/>
    <property type="project" value="InterPro"/>
</dbReference>
<organism evidence="5 6">
    <name type="scientific">Orchesella cincta</name>
    <name type="common">Springtail</name>
    <name type="synonym">Podura cincta</name>
    <dbReference type="NCBI Taxonomy" id="48709"/>
    <lineage>
        <taxon>Eukaryota</taxon>
        <taxon>Metazoa</taxon>
        <taxon>Ecdysozoa</taxon>
        <taxon>Arthropoda</taxon>
        <taxon>Hexapoda</taxon>
        <taxon>Collembola</taxon>
        <taxon>Entomobryomorpha</taxon>
        <taxon>Entomobryoidea</taxon>
        <taxon>Orchesellidae</taxon>
        <taxon>Orchesellinae</taxon>
        <taxon>Orchesella</taxon>
    </lineage>
</organism>
<dbReference type="GO" id="GO:0005655">
    <property type="term" value="C:nucleolar ribonuclease P complex"/>
    <property type="evidence" value="ECO:0007669"/>
    <property type="project" value="InterPro"/>
</dbReference>
<evidence type="ECO:0000313" key="5">
    <source>
        <dbReference type="EMBL" id="ODN01260.1"/>
    </source>
</evidence>
<dbReference type="EMBL" id="LJIJ01000164">
    <property type="protein sequence ID" value="ODN01260.1"/>
    <property type="molecule type" value="Genomic_DNA"/>
</dbReference>
<accession>A0A1D2N7L6</accession>
<keyword evidence="3" id="KW-0539">Nucleus</keyword>
<dbReference type="PANTHER" id="PTHR15314">
    <property type="entry name" value="RIBONUCLEASE P PROTEIN SUBUNIT P20"/>
    <property type="match status" value="1"/>
</dbReference>
<protein>
    <submittedName>
        <fullName evidence="5">Ribonuclease P protein subunit p20</fullName>
    </submittedName>
</protein>
<comment type="caution">
    <text evidence="5">The sequence shown here is derived from an EMBL/GenBank/DDBJ whole genome shotgun (WGS) entry which is preliminary data.</text>
</comment>
<feature type="compositionally biased region" description="Basic and acidic residues" evidence="4">
    <location>
        <begin position="48"/>
        <end position="61"/>
    </location>
</feature>